<evidence type="ECO:0000313" key="2">
    <source>
        <dbReference type="EMBL" id="ACR34081.1"/>
    </source>
</evidence>
<dbReference type="EMBL" id="BT083728">
    <property type="protein sequence ID" value="ACR34081.1"/>
    <property type="molecule type" value="mRNA"/>
</dbReference>
<protein>
    <submittedName>
        <fullName evidence="2">Uncharacterized protein</fullName>
    </submittedName>
</protein>
<accession>C4IYT1</accession>
<feature type="compositionally biased region" description="Basic residues" evidence="1">
    <location>
        <begin position="33"/>
        <end position="53"/>
    </location>
</feature>
<name>C4IYT1_MAIZE</name>
<organism evidence="2">
    <name type="scientific">Zea mays</name>
    <name type="common">Maize</name>
    <dbReference type="NCBI Taxonomy" id="4577"/>
    <lineage>
        <taxon>Eukaryota</taxon>
        <taxon>Viridiplantae</taxon>
        <taxon>Streptophyta</taxon>
        <taxon>Embryophyta</taxon>
        <taxon>Tracheophyta</taxon>
        <taxon>Spermatophyta</taxon>
        <taxon>Magnoliopsida</taxon>
        <taxon>Liliopsida</taxon>
        <taxon>Poales</taxon>
        <taxon>Poaceae</taxon>
        <taxon>PACMAD clade</taxon>
        <taxon>Panicoideae</taxon>
        <taxon>Andropogonodae</taxon>
        <taxon>Andropogoneae</taxon>
        <taxon>Tripsacinae</taxon>
        <taxon>Zea</taxon>
    </lineage>
</organism>
<proteinExistence type="evidence at transcript level"/>
<dbReference type="AlphaFoldDB" id="C4IYT1"/>
<feature type="region of interest" description="Disordered" evidence="1">
    <location>
        <begin position="92"/>
        <end position="123"/>
    </location>
</feature>
<feature type="region of interest" description="Disordered" evidence="1">
    <location>
        <begin position="154"/>
        <end position="258"/>
    </location>
</feature>
<sequence>MASAPTRPRKVPPRAPPLARTPPRFAAPAPARPRPRRARPPRLRRPPRRRRHGQLLPGVVVVRGARAAAAAGPLRLVAPRGFACLGVADRGARARQAPGPHRPRAGPAHGGREGHLRRGQGARARAVRRHVAVHAQGHGAQVRVQDHQQEEAVHQGGRGGRAARGADHVPPVRPAGRGGAQGRVRGQGLRAPRHGALRRRRALRPHHRQGPLHRARRRLAAPHHRRDRAHLPLHGRHPPRPQARELPPPQQGRGRAAQGHRLWALRLLQGRGGVQGHRRQRLLHRSGGAEAELRARGRHMERRRHSLHPALRRSALLGRVGARHLQRHPEGAGRLHQRPMAAHLAGRQGPRQEDAQP</sequence>
<evidence type="ECO:0000256" key="1">
    <source>
        <dbReference type="SAM" id="MobiDB-lite"/>
    </source>
</evidence>
<feature type="region of interest" description="Disordered" evidence="1">
    <location>
        <begin position="1"/>
        <end position="56"/>
    </location>
</feature>
<feature type="compositionally biased region" description="Basic residues" evidence="1">
    <location>
        <begin position="191"/>
        <end position="239"/>
    </location>
</feature>
<reference evidence="2" key="1">
    <citation type="journal article" date="2009" name="PLoS Genet.">
        <title>Sequencing, mapping, and analysis of 27,455 maize full-length cDNAs.</title>
        <authorList>
            <person name="Soderlund C."/>
            <person name="Descour A."/>
            <person name="Kudrna D."/>
            <person name="Bomhoff M."/>
            <person name="Boyd L."/>
            <person name="Currie J."/>
            <person name="Angelova A."/>
            <person name="Collura K."/>
            <person name="Wissotski M."/>
            <person name="Ashley E."/>
            <person name="Morrow D."/>
            <person name="Fernandes J."/>
            <person name="Walbot V."/>
            <person name="Yu Y."/>
        </authorList>
    </citation>
    <scope>NUCLEOTIDE SEQUENCE</scope>
    <source>
        <strain evidence="2">B73</strain>
    </source>
</reference>